<dbReference type="Gene3D" id="1.10.150.130">
    <property type="match status" value="1"/>
</dbReference>
<dbReference type="EMBL" id="BSFE01000001">
    <property type="protein sequence ID" value="GLK50876.1"/>
    <property type="molecule type" value="Genomic_DNA"/>
</dbReference>
<dbReference type="PANTHER" id="PTHR30629:SF2">
    <property type="entry name" value="PROPHAGE INTEGRASE INTS-RELATED"/>
    <property type="match status" value="1"/>
</dbReference>
<dbReference type="PROSITE" id="PS51898">
    <property type="entry name" value="TYR_RECOMBINASE"/>
    <property type="match status" value="1"/>
</dbReference>
<comment type="caution">
    <text evidence="8">The sequence shown here is derived from an EMBL/GenBank/DDBJ whole genome shotgun (WGS) entry which is preliminary data.</text>
</comment>
<dbReference type="CDD" id="cd00796">
    <property type="entry name" value="INT_Rci_Hp1_C"/>
    <property type="match status" value="1"/>
</dbReference>
<reference evidence="8" key="2">
    <citation type="submission" date="2023-01" db="EMBL/GenBank/DDBJ databases">
        <authorList>
            <person name="Sun Q."/>
            <person name="Evtushenko L."/>
        </authorList>
    </citation>
    <scope>NUCLEOTIDE SEQUENCE</scope>
    <source>
        <strain evidence="8">VKM B-1513</strain>
    </source>
</reference>
<dbReference type="Pfam" id="PF13356">
    <property type="entry name" value="Arm-DNA-bind_3"/>
    <property type="match status" value="1"/>
</dbReference>
<dbReference type="PANTHER" id="PTHR30629">
    <property type="entry name" value="PROPHAGE INTEGRASE"/>
    <property type="match status" value="1"/>
</dbReference>
<feature type="domain" description="Core-binding (CB)" evidence="7">
    <location>
        <begin position="70"/>
        <end position="150"/>
    </location>
</feature>
<feature type="domain" description="Tyr recombinase" evidence="6">
    <location>
        <begin position="172"/>
        <end position="346"/>
    </location>
</feature>
<dbReference type="InterPro" id="IPR050808">
    <property type="entry name" value="Phage_Integrase"/>
</dbReference>
<keyword evidence="3 5" id="KW-0238">DNA-binding</keyword>
<dbReference type="InterPro" id="IPR002104">
    <property type="entry name" value="Integrase_catalytic"/>
</dbReference>
<dbReference type="InterPro" id="IPR038488">
    <property type="entry name" value="Integrase_DNA-bd_sf"/>
</dbReference>
<dbReference type="Gene3D" id="1.10.443.10">
    <property type="entry name" value="Intergrase catalytic core"/>
    <property type="match status" value="1"/>
</dbReference>
<dbReference type="GO" id="GO:0003677">
    <property type="term" value="F:DNA binding"/>
    <property type="evidence" value="ECO:0007669"/>
    <property type="project" value="UniProtKB-UniRule"/>
</dbReference>
<dbReference type="AlphaFoldDB" id="A0A9W6MMH4"/>
<keyword evidence="2" id="KW-0229">DNA integration</keyword>
<name>A0A9W6MMH4_9PROT</name>
<sequence>MPGFGVRVSPKGRKTYTVQYRKGGRTRRVSLGVHGAITPDEARGLAQQTLAQVAQGKDPAGERERDRRAPNVNALCDRFLKEHAASRCKATTQRDYGTACAKYVRPHLGAMKVQDVTRTDIARLHHKLREKPYQANRVLAVISKMFNLAEVWGLRPDGSNPARHVQKFAEKKRERFLSPDELKTLWVTLDRMVETGDVTIHVAGAFKLLLLTGCRLSEIQTLQWSYVRGNTIWLPDAKTGPRRVMLSKSASEVLADLPCVDENPFVVVGTVEGQHAINLQKPWRRIRKEAGLDDVRIHDLRHTYASLAAMAGHSLHMIGNLLGHTQAQTTARYAHLADAVTRNAADDVDGLISGFVTEGNALAAAAEAVTPKLRVVE</sequence>
<dbReference type="InterPro" id="IPR013762">
    <property type="entry name" value="Integrase-like_cat_sf"/>
</dbReference>
<dbReference type="InterPro" id="IPR010998">
    <property type="entry name" value="Integrase_recombinase_N"/>
</dbReference>
<evidence type="ECO:0000256" key="4">
    <source>
        <dbReference type="ARBA" id="ARBA00023172"/>
    </source>
</evidence>
<dbReference type="Gene3D" id="3.30.160.390">
    <property type="entry name" value="Integrase, DNA-binding domain"/>
    <property type="match status" value="1"/>
</dbReference>
<evidence type="ECO:0000256" key="3">
    <source>
        <dbReference type="ARBA" id="ARBA00023125"/>
    </source>
</evidence>
<gene>
    <name evidence="8" type="ORF">GCM10017621_03840</name>
</gene>
<organism evidence="8 9">
    <name type="scientific">Maricaulis virginensis</name>
    <dbReference type="NCBI Taxonomy" id="144022"/>
    <lineage>
        <taxon>Bacteria</taxon>
        <taxon>Pseudomonadati</taxon>
        <taxon>Pseudomonadota</taxon>
        <taxon>Alphaproteobacteria</taxon>
        <taxon>Maricaulales</taxon>
        <taxon>Maricaulaceae</taxon>
        <taxon>Maricaulis</taxon>
    </lineage>
</organism>
<evidence type="ECO:0000256" key="5">
    <source>
        <dbReference type="PROSITE-ProRule" id="PRU01248"/>
    </source>
</evidence>
<dbReference type="Pfam" id="PF00589">
    <property type="entry name" value="Phage_integrase"/>
    <property type="match status" value="1"/>
</dbReference>
<evidence type="ECO:0000256" key="1">
    <source>
        <dbReference type="ARBA" id="ARBA00008857"/>
    </source>
</evidence>
<dbReference type="GO" id="GO:0015074">
    <property type="term" value="P:DNA integration"/>
    <property type="evidence" value="ECO:0007669"/>
    <property type="project" value="UniProtKB-KW"/>
</dbReference>
<evidence type="ECO:0000259" key="7">
    <source>
        <dbReference type="PROSITE" id="PS51900"/>
    </source>
</evidence>
<dbReference type="SUPFAM" id="SSF56349">
    <property type="entry name" value="DNA breaking-rejoining enzymes"/>
    <property type="match status" value="1"/>
</dbReference>
<dbReference type="GO" id="GO:0006310">
    <property type="term" value="P:DNA recombination"/>
    <property type="evidence" value="ECO:0007669"/>
    <property type="project" value="UniProtKB-KW"/>
</dbReference>
<dbReference type="InterPro" id="IPR025166">
    <property type="entry name" value="Integrase_DNA_bind_dom"/>
</dbReference>
<dbReference type="Pfam" id="PF22022">
    <property type="entry name" value="Phage_int_M"/>
    <property type="match status" value="1"/>
</dbReference>
<evidence type="ECO:0000313" key="9">
    <source>
        <dbReference type="Proteomes" id="UP001143486"/>
    </source>
</evidence>
<evidence type="ECO:0000256" key="2">
    <source>
        <dbReference type="ARBA" id="ARBA00022908"/>
    </source>
</evidence>
<evidence type="ECO:0000259" key="6">
    <source>
        <dbReference type="PROSITE" id="PS51898"/>
    </source>
</evidence>
<dbReference type="InterPro" id="IPR011010">
    <property type="entry name" value="DNA_brk_join_enz"/>
</dbReference>
<evidence type="ECO:0000313" key="8">
    <source>
        <dbReference type="EMBL" id="GLK50876.1"/>
    </source>
</evidence>
<reference evidence="8" key="1">
    <citation type="journal article" date="2014" name="Int. J. Syst. Evol. Microbiol.">
        <title>Complete genome sequence of Corynebacterium casei LMG S-19264T (=DSM 44701T), isolated from a smear-ripened cheese.</title>
        <authorList>
            <consortium name="US DOE Joint Genome Institute (JGI-PGF)"/>
            <person name="Walter F."/>
            <person name="Albersmeier A."/>
            <person name="Kalinowski J."/>
            <person name="Ruckert C."/>
        </authorList>
    </citation>
    <scope>NUCLEOTIDE SEQUENCE</scope>
    <source>
        <strain evidence="8">VKM B-1513</strain>
    </source>
</reference>
<protein>
    <submittedName>
        <fullName evidence="8">Integrase</fullName>
    </submittedName>
</protein>
<proteinExistence type="inferred from homology"/>
<keyword evidence="4" id="KW-0233">DNA recombination</keyword>
<dbReference type="Proteomes" id="UP001143486">
    <property type="component" value="Unassembled WGS sequence"/>
</dbReference>
<dbReference type="InterPro" id="IPR044068">
    <property type="entry name" value="CB"/>
</dbReference>
<accession>A0A9W6MMH4</accession>
<keyword evidence="9" id="KW-1185">Reference proteome</keyword>
<comment type="similarity">
    <text evidence="1">Belongs to the 'phage' integrase family.</text>
</comment>
<dbReference type="PROSITE" id="PS51900">
    <property type="entry name" value="CB"/>
    <property type="match status" value="1"/>
</dbReference>
<dbReference type="InterPro" id="IPR053876">
    <property type="entry name" value="Phage_int_M"/>
</dbReference>